<name>A0A1G4BJX7_9PEZI</name>
<accession>A0A1G4BJX7</accession>
<evidence type="ECO:0000256" key="1">
    <source>
        <dbReference type="SAM" id="SignalP"/>
    </source>
</evidence>
<reference evidence="2 3" key="1">
    <citation type="submission" date="2016-09" db="EMBL/GenBank/DDBJ databases">
        <authorList>
            <person name="Capua I."/>
            <person name="De Benedictis P."/>
            <person name="Joannis T."/>
            <person name="Lombin L.H."/>
            <person name="Cattoli G."/>
        </authorList>
    </citation>
    <scope>NUCLEOTIDE SEQUENCE [LARGE SCALE GENOMIC DNA]</scope>
    <source>
        <strain evidence="2 3">IMI 309357</strain>
    </source>
</reference>
<evidence type="ECO:0000313" key="3">
    <source>
        <dbReference type="Proteomes" id="UP000176998"/>
    </source>
</evidence>
<dbReference type="RefSeq" id="XP_022478758.1">
    <property type="nucleotide sequence ID" value="XM_022614756.1"/>
</dbReference>
<dbReference type="OrthoDB" id="10490478at2759"/>
<feature type="signal peptide" evidence="1">
    <location>
        <begin position="1"/>
        <end position="20"/>
    </location>
</feature>
<protein>
    <submittedName>
        <fullName evidence="2">Uncharacterized protein</fullName>
    </submittedName>
</protein>
<dbReference type="EMBL" id="MJBS01000018">
    <property type="protein sequence ID" value="OHF01616.1"/>
    <property type="molecule type" value="Genomic_DNA"/>
</dbReference>
<dbReference type="Proteomes" id="UP000176998">
    <property type="component" value="Unassembled WGS sequence"/>
</dbReference>
<gene>
    <name evidence="2" type="ORF">CORC01_03106</name>
</gene>
<dbReference type="GeneID" id="34556266"/>
<dbReference type="AlphaFoldDB" id="A0A1G4BJX7"/>
<feature type="chain" id="PRO_5009602966" evidence="1">
    <location>
        <begin position="21"/>
        <end position="104"/>
    </location>
</feature>
<proteinExistence type="predicted"/>
<sequence length="104" mass="11052">MHLSAFIPFLAAALITPGMALPTQINGTFPAPTNQTFPAAMNANSSADSSSQDMTVTTTMCIHASLRGLCPALCLPVIVLGEHQHQDCLTGCYCRWNLPNPPPK</sequence>
<organism evidence="2 3">
    <name type="scientific">Colletotrichum orchidophilum</name>
    <dbReference type="NCBI Taxonomy" id="1209926"/>
    <lineage>
        <taxon>Eukaryota</taxon>
        <taxon>Fungi</taxon>
        <taxon>Dikarya</taxon>
        <taxon>Ascomycota</taxon>
        <taxon>Pezizomycotina</taxon>
        <taxon>Sordariomycetes</taxon>
        <taxon>Hypocreomycetidae</taxon>
        <taxon>Glomerellales</taxon>
        <taxon>Glomerellaceae</taxon>
        <taxon>Colletotrichum</taxon>
    </lineage>
</organism>
<evidence type="ECO:0000313" key="2">
    <source>
        <dbReference type="EMBL" id="OHF01616.1"/>
    </source>
</evidence>
<keyword evidence="1" id="KW-0732">Signal</keyword>
<keyword evidence="3" id="KW-1185">Reference proteome</keyword>
<comment type="caution">
    <text evidence="2">The sequence shown here is derived from an EMBL/GenBank/DDBJ whole genome shotgun (WGS) entry which is preliminary data.</text>
</comment>